<name>A0ABU0ESD2_9PSEU</name>
<keyword evidence="2" id="KW-1185">Reference proteome</keyword>
<organism evidence="1 2">
    <name type="scientific">Amycolatopsis thermophila</name>
    <dbReference type="NCBI Taxonomy" id="206084"/>
    <lineage>
        <taxon>Bacteria</taxon>
        <taxon>Bacillati</taxon>
        <taxon>Actinomycetota</taxon>
        <taxon>Actinomycetes</taxon>
        <taxon>Pseudonocardiales</taxon>
        <taxon>Pseudonocardiaceae</taxon>
        <taxon>Amycolatopsis</taxon>
    </lineage>
</organism>
<reference evidence="1 2" key="1">
    <citation type="submission" date="2023-07" db="EMBL/GenBank/DDBJ databases">
        <title>Sequencing the genomes of 1000 actinobacteria strains.</title>
        <authorList>
            <person name="Klenk H.-P."/>
        </authorList>
    </citation>
    <scope>NUCLEOTIDE SEQUENCE [LARGE SCALE GENOMIC DNA]</scope>
    <source>
        <strain evidence="1 2">DSM 45805</strain>
    </source>
</reference>
<dbReference type="RefSeq" id="WP_306990789.1">
    <property type="nucleotide sequence ID" value="NZ_JAUSUT010000001.1"/>
</dbReference>
<evidence type="ECO:0000313" key="1">
    <source>
        <dbReference type="EMBL" id="MDQ0378194.1"/>
    </source>
</evidence>
<gene>
    <name evidence="1" type="ORF">FB470_002188</name>
</gene>
<comment type="caution">
    <text evidence="1">The sequence shown here is derived from an EMBL/GenBank/DDBJ whole genome shotgun (WGS) entry which is preliminary data.</text>
</comment>
<proteinExistence type="predicted"/>
<dbReference type="EMBL" id="JAUSUT010000001">
    <property type="protein sequence ID" value="MDQ0378194.1"/>
    <property type="molecule type" value="Genomic_DNA"/>
</dbReference>
<accession>A0ABU0ESD2</accession>
<evidence type="ECO:0000313" key="2">
    <source>
        <dbReference type="Proteomes" id="UP001229651"/>
    </source>
</evidence>
<dbReference type="Proteomes" id="UP001229651">
    <property type="component" value="Unassembled WGS sequence"/>
</dbReference>
<protein>
    <submittedName>
        <fullName evidence="1">Uncharacterized protein</fullName>
    </submittedName>
</protein>
<sequence>MSTPEHKPTAGHSGQTTDVEARRAADLAIYNNATNPTRTTRAVSWIGWHAIEFAGVAVPLGLALTVWDGFYVASGLAALGWAANELRLRRQQTSRSDEDGEA</sequence>